<dbReference type="PANTHER" id="PTHR14918:SF3">
    <property type="entry name" value="KICSTOR COMPLEX PROTEIN SZT2"/>
    <property type="match status" value="1"/>
</dbReference>
<feature type="region of interest" description="Disordered" evidence="1">
    <location>
        <begin position="1325"/>
        <end position="1355"/>
    </location>
</feature>
<dbReference type="STRING" id="299467.A0A443SIE5"/>
<keyword evidence="3" id="KW-1185">Reference proteome</keyword>
<dbReference type="GO" id="GO:0005777">
    <property type="term" value="C:peroxisome"/>
    <property type="evidence" value="ECO:0007669"/>
    <property type="project" value="InterPro"/>
</dbReference>
<proteinExistence type="predicted"/>
<evidence type="ECO:0000256" key="1">
    <source>
        <dbReference type="SAM" id="MobiDB-lite"/>
    </source>
</evidence>
<dbReference type="InterPro" id="IPR033228">
    <property type="entry name" value="SZT2"/>
</dbReference>
<accession>A0A443SIE5</accession>
<dbReference type="OrthoDB" id="6514502at2759"/>
<feature type="compositionally biased region" description="Basic and acidic residues" evidence="1">
    <location>
        <begin position="1342"/>
        <end position="1355"/>
    </location>
</feature>
<evidence type="ECO:0000313" key="3">
    <source>
        <dbReference type="Proteomes" id="UP000288716"/>
    </source>
</evidence>
<feature type="non-terminal residue" evidence="2">
    <location>
        <position position="1355"/>
    </location>
</feature>
<protein>
    <submittedName>
        <fullName evidence="2">Protein SZT2-like protein</fullName>
    </submittedName>
</protein>
<sequence>MSATKTRSKEAEHVFVLMTNEHRVSRNIRANWYFEHLNTCVSLKPKHRLCEFTEEVEIVSVVARDDGEADQQIDDTEEHTYLITANTKVTFLARRYRFVFILDLSPSVSSVDVLSNSVLYEKIFLTFSRSLRGLCSHAYVPGSKIIFEPEICVTVLAHTPFYTSEGQQVLAQGWKINSENVELLLSFVHQRLKEVTLSVAEVTASASEFNSNDTDIYISSLFEDIDARLDLNSAKTMTTPDVSIVNMFRYGLLALQLLPEQSNTGIVMITDGMFGLPNASVLEILLTQLRNNTIACSFLQIGSNPSPFSCIGYVPYTEIMKFLSTATFGAYLPHCPKIHQASVENKEFNLYHRAFLAWSFQRGVSGFQFDETFCKANEWFKDNPYFYYGKQKFDENNEMEMKENERVIFQAKDQQLIRHKQFQSEICAKFTDLLSCRLREGYTIKEVKFSKGEAQITVTLVLPFQYNCSMEYVISAAWTPNHKISENSELNELTECHYEITVESNYNFLHDVTCQVKKPIKSPYRNDAVRRYWSTLKSLSDSDKFLVHLNKFAQSAGATVPESIRSKIPLFYLPPNSSYPVLTSKTSQSAFAQYWKQICLLDVNMWQKWMHTHRIKLILQHDTPLPKYLHLPSANGRYAHIQCRQALQEVNTLLNNYSSFVMVENHSYIKLIQNVETDAPESFFIIRVITYLPLPYMVIYLAFVGGFSGAESQKIVDELKEMLKNCKFRKRNVKSQKSSLHISVSSDEKKASVDHDWVDVNACFLIRKPVEKILIKYERTPSNYLCSFDRQISSVQNNSERSLEQINMLTLSKYLHHHRWVWVSQQGPKSKLAATSMSKILSTLLKVRLQEGFKFAHNNNGIINVVSELRMEDNCPENTPCVVQYVLFPPHTNTVISDNCVDNEEMETVEADGEWQLITECWIEPQVGKVYGITECCDRFEQLTFHEITQSFFDVDEKIISTLLTYEHIALMCNNQSVPAFSPFVRSESAFRDCQMLPSNTSPIHDTHKGFPHKEINLTVVPFCFKIVNLLTKCQQAQVTFSTLISNVDFSANYDSSKNIANTKFIDEILTNLVKTNDREIYFTMEDNCSFLQFVREKLNENLFPLNDSDEFISSEGCPKWRCFAKALPSNQLVLTVIPSSFQDLIRLLTVSYSLSIDEIPEKSICYFDQSGDETIDMSENVRYCSLTFPVFVYKCGLSSLTKQLALNAYQKEEDLYIDCRHNELACEAIKKPRSFVPGQLDAGNICLNSICDAVSSTVWMSLTKVVFDTLQIGLSVDKRDIDFVLDSICEKTSIEIDIWPFLRSICGHLNDYCQGMYQFFEERNRTQNSQNQSGKPALSPSEKKFPLDLLKRHH</sequence>
<dbReference type="PANTHER" id="PTHR14918">
    <property type="entry name" value="KICSTOR COMPLEX PROTEIN SZT2"/>
    <property type="match status" value="1"/>
</dbReference>
<reference evidence="2 3" key="1">
    <citation type="journal article" date="2018" name="Gigascience">
        <title>Genomes of trombidid mites reveal novel predicted allergens and laterally-transferred genes associated with secondary metabolism.</title>
        <authorList>
            <person name="Dong X."/>
            <person name="Chaisiri K."/>
            <person name="Xia D."/>
            <person name="Armstrong S.D."/>
            <person name="Fang Y."/>
            <person name="Donnelly M.J."/>
            <person name="Kadowaki T."/>
            <person name="McGarry J.W."/>
            <person name="Darby A.C."/>
            <person name="Makepeace B.L."/>
        </authorList>
    </citation>
    <scope>NUCLEOTIDE SEQUENCE [LARGE SCALE GENOMIC DNA]</scope>
    <source>
        <strain evidence="2">UoL-UT</strain>
    </source>
</reference>
<comment type="caution">
    <text evidence="2">The sequence shown here is derived from an EMBL/GenBank/DDBJ whole genome shotgun (WGS) entry which is preliminary data.</text>
</comment>
<name>A0A443SIE5_9ACAR</name>
<dbReference type="Proteomes" id="UP000288716">
    <property type="component" value="Unassembled WGS sequence"/>
</dbReference>
<dbReference type="VEuPathDB" id="VectorBase:LDEU004751"/>
<evidence type="ECO:0000313" key="2">
    <source>
        <dbReference type="EMBL" id="RWS27289.1"/>
    </source>
</evidence>
<organism evidence="2 3">
    <name type="scientific">Leptotrombidium deliense</name>
    <dbReference type="NCBI Taxonomy" id="299467"/>
    <lineage>
        <taxon>Eukaryota</taxon>
        <taxon>Metazoa</taxon>
        <taxon>Ecdysozoa</taxon>
        <taxon>Arthropoda</taxon>
        <taxon>Chelicerata</taxon>
        <taxon>Arachnida</taxon>
        <taxon>Acari</taxon>
        <taxon>Acariformes</taxon>
        <taxon>Trombidiformes</taxon>
        <taxon>Prostigmata</taxon>
        <taxon>Anystina</taxon>
        <taxon>Parasitengona</taxon>
        <taxon>Trombiculoidea</taxon>
        <taxon>Trombiculidae</taxon>
        <taxon>Leptotrombidium</taxon>
    </lineage>
</organism>
<dbReference type="EMBL" id="NCKV01002127">
    <property type="protein sequence ID" value="RWS27289.1"/>
    <property type="molecule type" value="Genomic_DNA"/>
</dbReference>
<gene>
    <name evidence="2" type="ORF">B4U80_05316</name>
</gene>